<dbReference type="GO" id="GO:0003677">
    <property type="term" value="F:DNA binding"/>
    <property type="evidence" value="ECO:0007669"/>
    <property type="project" value="UniProtKB-KW"/>
</dbReference>
<dbReference type="InterPro" id="IPR050807">
    <property type="entry name" value="TransReg_Diox_bact_type"/>
</dbReference>
<dbReference type="SUPFAM" id="SSF47413">
    <property type="entry name" value="lambda repressor-like DNA-binding domains"/>
    <property type="match status" value="1"/>
</dbReference>
<dbReference type="RefSeq" id="WP_076995696.1">
    <property type="nucleotide sequence ID" value="NZ_MSPR01000004.1"/>
</dbReference>
<keyword evidence="6" id="KW-1185">Reference proteome</keyword>
<reference evidence="5 6" key="1">
    <citation type="submission" date="2016-12" db="EMBL/GenBank/DDBJ databases">
        <authorList>
            <person name="Gulvik C.A."/>
        </authorList>
    </citation>
    <scope>NUCLEOTIDE SEQUENCE [LARGE SCALE GENOMIC DNA]</scope>
    <source>
        <strain evidence="4 6">12-5202</strain>
        <strain evidence="3 5">12-5291</strain>
    </source>
</reference>
<dbReference type="GO" id="GO:0003700">
    <property type="term" value="F:DNA-binding transcription factor activity"/>
    <property type="evidence" value="ECO:0007669"/>
    <property type="project" value="TreeGrafter"/>
</dbReference>
<dbReference type="SMART" id="SM00530">
    <property type="entry name" value="HTH_XRE"/>
    <property type="match status" value="1"/>
</dbReference>
<dbReference type="InterPro" id="IPR001387">
    <property type="entry name" value="Cro/C1-type_HTH"/>
</dbReference>
<dbReference type="AlphaFoldDB" id="A0AB36JSK1"/>
<organism evidence="3 5">
    <name type="scientific">Streptococcus azizii</name>
    <dbReference type="NCBI Taxonomy" id="1579424"/>
    <lineage>
        <taxon>Bacteria</taxon>
        <taxon>Bacillati</taxon>
        <taxon>Bacillota</taxon>
        <taxon>Bacilli</taxon>
        <taxon>Lactobacillales</taxon>
        <taxon>Streptococcaceae</taxon>
        <taxon>Streptococcus</taxon>
    </lineage>
</organism>
<dbReference type="EMBL" id="MSPR01000004">
    <property type="protein sequence ID" value="ONK30309.1"/>
    <property type="molecule type" value="Genomic_DNA"/>
</dbReference>
<dbReference type="Gene3D" id="1.10.260.40">
    <property type="entry name" value="lambda repressor-like DNA-binding domains"/>
    <property type="match status" value="1"/>
</dbReference>
<dbReference type="Proteomes" id="UP000188600">
    <property type="component" value="Unassembled WGS sequence"/>
</dbReference>
<dbReference type="InterPro" id="IPR010982">
    <property type="entry name" value="Lambda_DNA-bd_dom_sf"/>
</dbReference>
<comment type="caution">
    <text evidence="3">The sequence shown here is derived from an EMBL/GenBank/DDBJ whole genome shotgun (WGS) entry which is preliminary data.</text>
</comment>
<dbReference type="PROSITE" id="PS50943">
    <property type="entry name" value="HTH_CROC1"/>
    <property type="match status" value="1"/>
</dbReference>
<evidence type="ECO:0000259" key="2">
    <source>
        <dbReference type="PROSITE" id="PS50943"/>
    </source>
</evidence>
<name>A0AB36JSK1_9STRE</name>
<dbReference type="Pfam" id="PF13560">
    <property type="entry name" value="HTH_31"/>
    <property type="match status" value="1"/>
</dbReference>
<evidence type="ECO:0000313" key="3">
    <source>
        <dbReference type="EMBL" id="ONK28624.1"/>
    </source>
</evidence>
<gene>
    <name evidence="4" type="ORF">BVE84_03435</name>
    <name evidence="3" type="ORF">BVE86_02715</name>
</gene>
<evidence type="ECO:0000313" key="5">
    <source>
        <dbReference type="Proteomes" id="UP000188600"/>
    </source>
</evidence>
<evidence type="ECO:0000256" key="1">
    <source>
        <dbReference type="ARBA" id="ARBA00023125"/>
    </source>
</evidence>
<proteinExistence type="predicted"/>
<dbReference type="Proteomes" id="UP000188946">
    <property type="component" value="Unassembled WGS sequence"/>
</dbReference>
<dbReference type="EMBL" id="MSPT01000004">
    <property type="protein sequence ID" value="ONK28624.1"/>
    <property type="molecule type" value="Genomic_DNA"/>
</dbReference>
<dbReference type="GO" id="GO:0005829">
    <property type="term" value="C:cytosol"/>
    <property type="evidence" value="ECO:0007669"/>
    <property type="project" value="TreeGrafter"/>
</dbReference>
<dbReference type="PANTHER" id="PTHR46797:SF1">
    <property type="entry name" value="METHYLPHOSPHONATE SYNTHASE"/>
    <property type="match status" value="1"/>
</dbReference>
<sequence>MSLGIQVAKRIRELRKSKRLSQEQLAIRADMEATVLSRIERGLSPNIQINTLERIISALEVTPSTFFHFTDDNSPTSQLVAKLSIIEQPEKTVLLLNQLLDWKMK</sequence>
<feature type="domain" description="HTH cro/C1-type" evidence="2">
    <location>
        <begin position="11"/>
        <end position="66"/>
    </location>
</feature>
<dbReference type="PANTHER" id="PTHR46797">
    <property type="entry name" value="HTH-TYPE TRANSCRIPTIONAL REGULATOR"/>
    <property type="match status" value="1"/>
</dbReference>
<accession>A0AB36JSK1</accession>
<dbReference type="CDD" id="cd00093">
    <property type="entry name" value="HTH_XRE"/>
    <property type="match status" value="1"/>
</dbReference>
<evidence type="ECO:0000313" key="4">
    <source>
        <dbReference type="EMBL" id="ONK30309.1"/>
    </source>
</evidence>
<evidence type="ECO:0000313" key="6">
    <source>
        <dbReference type="Proteomes" id="UP000188946"/>
    </source>
</evidence>
<protein>
    <recommendedName>
        <fullName evidence="2">HTH cro/C1-type domain-containing protein</fullName>
    </recommendedName>
</protein>
<keyword evidence="1" id="KW-0238">DNA-binding</keyword>